<evidence type="ECO:0000313" key="2">
    <source>
        <dbReference type="EMBL" id="ORC85794.1"/>
    </source>
</evidence>
<keyword evidence="1" id="KW-0175">Coiled coil</keyword>
<sequence length="555" mass="66346">MSEEFSLLDHLAVSVPEPALTAAERPQQYRVLAPTRRAAEGPQRRQLPKAPFADFTGEVLTVKGKNEAADTEYIIYNSRIPSIQAVNMQLIEEKRKRHVEGNICDKSPNIAFFKSREREYALRRRRLLENLQRINMEQAQRKMEERQREREKRLGRPIMKLKVNSEEPNREVVTTITRNNKSESEAIQSNVLVETDGKKDLDTESEFKGRNELVCSAFPWDNESQRENNRRAESLAIMETNRKLAEDAKKEQEMKKMKEISMELAALEENRAKIEEENARLQEKKRALQRIQRSCSFNTHKENATTRVKDSDTFWDWFPRPKTADENRTREKERKIMETNRKMADEAKRRRIEEEELRIQSERNELREAEELYQKQKERKIIEKRKKQEQFSKDVLNSILEREVRRHALMDETRREDVFFRDIGSKYTKGRQEKEQHYYDCLKKDMESAREARLEARERELEYEKRLLQESEKKAQLDREKKQKRAKQRREFYMRALEEQINAKETKNLLRHIPPPHSGPERKVLYRCPVTGELLPPEQFGIPLSQLQSFRRRFQ</sequence>
<dbReference type="AlphaFoldDB" id="A0A1X0NM25"/>
<dbReference type="GeneID" id="39988516"/>
<proteinExistence type="predicted"/>
<feature type="coiled-coil region" evidence="1">
    <location>
        <begin position="128"/>
        <end position="156"/>
    </location>
</feature>
<dbReference type="RefSeq" id="XP_028879860.1">
    <property type="nucleotide sequence ID" value="XM_029028736.1"/>
</dbReference>
<evidence type="ECO:0000313" key="3">
    <source>
        <dbReference type="Proteomes" id="UP000192257"/>
    </source>
</evidence>
<feature type="coiled-coil region" evidence="1">
    <location>
        <begin position="439"/>
        <end position="487"/>
    </location>
</feature>
<feature type="coiled-coil region" evidence="1">
    <location>
        <begin position="235"/>
        <end position="294"/>
    </location>
</feature>
<protein>
    <submittedName>
        <fullName evidence="2">Uncharacterized protein</fullName>
    </submittedName>
</protein>
<keyword evidence="3" id="KW-1185">Reference proteome</keyword>
<dbReference type="Proteomes" id="UP000192257">
    <property type="component" value="Unassembled WGS sequence"/>
</dbReference>
<feature type="coiled-coil region" evidence="1">
    <location>
        <begin position="344"/>
        <end position="386"/>
    </location>
</feature>
<dbReference type="VEuPathDB" id="TriTrypDB:TM35_000321090"/>
<evidence type="ECO:0000256" key="1">
    <source>
        <dbReference type="SAM" id="Coils"/>
    </source>
</evidence>
<comment type="caution">
    <text evidence="2">The sequence shown here is derived from an EMBL/GenBank/DDBJ whole genome shotgun (WGS) entry which is preliminary data.</text>
</comment>
<gene>
    <name evidence="2" type="ORF">TM35_000321090</name>
</gene>
<reference evidence="2 3" key="1">
    <citation type="submission" date="2017-03" db="EMBL/GenBank/DDBJ databases">
        <title>An alternative strategy for trypanosome survival in the mammalian bloodstream revealed through genome and transcriptome analysis of the ubiquitous bovine parasite Trypanosoma (Megatrypanum) theileri.</title>
        <authorList>
            <person name="Kelly S."/>
            <person name="Ivens A."/>
            <person name="Mott A."/>
            <person name="O'Neill E."/>
            <person name="Emms D."/>
            <person name="Macleod O."/>
            <person name="Voorheis P."/>
            <person name="Matthews J."/>
            <person name="Matthews K."/>
            <person name="Carrington M."/>
        </authorList>
    </citation>
    <scope>NUCLEOTIDE SEQUENCE [LARGE SCALE GENOMIC DNA]</scope>
    <source>
        <strain evidence="2">Edinburgh</strain>
    </source>
</reference>
<organism evidence="2 3">
    <name type="scientific">Trypanosoma theileri</name>
    <dbReference type="NCBI Taxonomy" id="67003"/>
    <lineage>
        <taxon>Eukaryota</taxon>
        <taxon>Discoba</taxon>
        <taxon>Euglenozoa</taxon>
        <taxon>Kinetoplastea</taxon>
        <taxon>Metakinetoplastina</taxon>
        <taxon>Trypanosomatida</taxon>
        <taxon>Trypanosomatidae</taxon>
        <taxon>Trypanosoma</taxon>
    </lineage>
</organism>
<name>A0A1X0NM25_9TRYP</name>
<accession>A0A1X0NM25</accession>
<dbReference type="OrthoDB" id="267907at2759"/>
<dbReference type="EMBL" id="NBCO01000032">
    <property type="protein sequence ID" value="ORC85794.1"/>
    <property type="molecule type" value="Genomic_DNA"/>
</dbReference>